<feature type="domain" description="Right handed beta helix" evidence="3">
    <location>
        <begin position="285"/>
        <end position="408"/>
    </location>
</feature>
<sequence>MVINSKLSTGLPAEKAITTISKKRRFASRLAGASLTAAVVIGLTGVALGLGQAHPAGSSHAENDIASNSRSAVAATQAAESDADPFASDARTTIVPVVSSASGLDRGEWRRLIGRLFPPVRPAPADPTLAPTPVPTPAPEPVPLPNPVPAPIVVPVPVPVLAPVPVPAPIPTPIVADSGTPGPTNTGVPAGPDLTVHDGDLRITTPGTVISGLDVRGMITIEAPNVTIKDSIVRGRNLNGPMALIDNLGGYANLKIIDTELFPSSPSPDVQGIYGYNFAATRLNIHGVVDGIHLTGGNVDISDSWLHDNLHFERDPNQGGTPSHDDSIQIQEGSNIRIDGNRFSGAWNATVQVTQDRGNVSNLTFTNNIADGGKCSINLAEKDFGPIKGVVISDNSFGRNTRVDDCAVIAPSSTKVSMARNYYAPDDMPVEVHPG</sequence>
<dbReference type="Proteomes" id="UP000298252">
    <property type="component" value="Unassembled WGS sequence"/>
</dbReference>
<dbReference type="InterPro" id="IPR012334">
    <property type="entry name" value="Pectin_lyas_fold"/>
</dbReference>
<organism evidence="4 7">
    <name type="scientific">Cryobacterium flavum</name>
    <dbReference type="NCBI Taxonomy" id="1424659"/>
    <lineage>
        <taxon>Bacteria</taxon>
        <taxon>Bacillati</taxon>
        <taxon>Actinomycetota</taxon>
        <taxon>Actinomycetes</taxon>
        <taxon>Micrococcales</taxon>
        <taxon>Microbacteriaceae</taxon>
        <taxon>Cryobacterium</taxon>
    </lineage>
</organism>
<dbReference type="InterPro" id="IPR039448">
    <property type="entry name" value="Beta_helix"/>
</dbReference>
<reference evidence="5 8" key="2">
    <citation type="submission" date="2019-03" db="EMBL/GenBank/DDBJ databases">
        <title>Genomics of glacier-inhabiting Cryobacterium strains.</title>
        <authorList>
            <person name="Liu Q."/>
            <person name="Xin Y.-H."/>
        </authorList>
    </citation>
    <scope>NUCLEOTIDE SEQUENCE [LARGE SCALE GENOMIC DNA]</scope>
    <source>
        <strain evidence="5 8">Hh8</strain>
    </source>
</reference>
<feature type="region of interest" description="Disordered" evidence="1">
    <location>
        <begin position="53"/>
        <end position="85"/>
    </location>
</feature>
<dbReference type="Pfam" id="PF13229">
    <property type="entry name" value="Beta_helix"/>
    <property type="match status" value="1"/>
</dbReference>
<proteinExistence type="predicted"/>
<keyword evidence="2" id="KW-1133">Transmembrane helix</keyword>
<dbReference type="Gene3D" id="2.160.20.10">
    <property type="entry name" value="Single-stranded right-handed beta-helix, Pectin lyase-like"/>
    <property type="match status" value="1"/>
</dbReference>
<dbReference type="EMBL" id="SOFD01000017">
    <property type="protein sequence ID" value="TFB78280.1"/>
    <property type="molecule type" value="Genomic_DNA"/>
</dbReference>
<dbReference type="Proteomes" id="UP000199639">
    <property type="component" value="Unassembled WGS sequence"/>
</dbReference>
<dbReference type="AlphaFoldDB" id="A0A4R8V976"/>
<keyword evidence="2" id="KW-0812">Transmembrane</keyword>
<dbReference type="SUPFAM" id="SSF51126">
    <property type="entry name" value="Pectin lyase-like"/>
    <property type="match status" value="1"/>
</dbReference>
<evidence type="ECO:0000313" key="6">
    <source>
        <dbReference type="EMBL" id="TFB78548.1"/>
    </source>
</evidence>
<keyword evidence="8" id="KW-1185">Reference proteome</keyword>
<gene>
    <name evidence="6" type="ORF">E3O21_05405</name>
    <name evidence="5" type="ORF">E3O21_06350</name>
    <name evidence="4" type="ORF">SAMN05216368_11627</name>
</gene>
<evidence type="ECO:0000313" key="8">
    <source>
        <dbReference type="Proteomes" id="UP000298252"/>
    </source>
</evidence>
<name>A0A4R8V976_9MICO</name>
<dbReference type="EMBL" id="FNIB01000016">
    <property type="protein sequence ID" value="SDO36632.1"/>
    <property type="molecule type" value="Genomic_DNA"/>
</dbReference>
<keyword evidence="2" id="KW-0472">Membrane</keyword>
<evidence type="ECO:0000256" key="2">
    <source>
        <dbReference type="SAM" id="Phobius"/>
    </source>
</evidence>
<evidence type="ECO:0000259" key="3">
    <source>
        <dbReference type="Pfam" id="PF13229"/>
    </source>
</evidence>
<dbReference type="EMBL" id="SOFD01000010">
    <property type="protein sequence ID" value="TFB78548.1"/>
    <property type="molecule type" value="Genomic_DNA"/>
</dbReference>
<reference evidence="4 7" key="1">
    <citation type="submission" date="2016-10" db="EMBL/GenBank/DDBJ databases">
        <authorList>
            <person name="Varghese N."/>
            <person name="Submissions S."/>
        </authorList>
    </citation>
    <scope>NUCLEOTIDE SEQUENCE [LARGE SCALE GENOMIC DNA]</scope>
    <source>
        <strain evidence="4 7">CGMCC 1.11215</strain>
    </source>
</reference>
<protein>
    <submittedName>
        <fullName evidence="4">Right handed beta helix region</fullName>
    </submittedName>
</protein>
<dbReference type="STRING" id="1424659.SAMN05216368_11627"/>
<accession>A0A4R8V976</accession>
<evidence type="ECO:0000313" key="7">
    <source>
        <dbReference type="Proteomes" id="UP000199639"/>
    </source>
</evidence>
<evidence type="ECO:0000313" key="5">
    <source>
        <dbReference type="EMBL" id="TFB78280.1"/>
    </source>
</evidence>
<evidence type="ECO:0000313" key="4">
    <source>
        <dbReference type="EMBL" id="SDO36632.1"/>
    </source>
</evidence>
<feature type="transmembrane region" description="Helical" evidence="2">
    <location>
        <begin position="30"/>
        <end position="50"/>
    </location>
</feature>
<dbReference type="InterPro" id="IPR011050">
    <property type="entry name" value="Pectin_lyase_fold/virulence"/>
</dbReference>
<evidence type="ECO:0000256" key="1">
    <source>
        <dbReference type="SAM" id="MobiDB-lite"/>
    </source>
</evidence>